<evidence type="ECO:0000256" key="3">
    <source>
        <dbReference type="ARBA" id="ARBA00004922"/>
    </source>
</evidence>
<evidence type="ECO:0000256" key="19">
    <source>
        <dbReference type="RuleBase" id="RU363127"/>
    </source>
</evidence>
<comment type="pathway">
    <text evidence="3 19">Protein modification; protein glycosylation.</text>
</comment>
<evidence type="ECO:0000256" key="18">
    <source>
        <dbReference type="PIRSR" id="PIRSR605027-3"/>
    </source>
</evidence>
<keyword evidence="9 19" id="KW-0735">Signal-anchor</keyword>
<dbReference type="GO" id="GO:0005975">
    <property type="term" value="P:carbohydrate metabolic process"/>
    <property type="evidence" value="ECO:0007669"/>
    <property type="project" value="TreeGrafter"/>
</dbReference>
<dbReference type="PANTHER" id="PTHR10896">
    <property type="entry name" value="GALACTOSYLGALACTOSYLXYLOSYLPROTEIN 3-BETA-GLUCURONOSYLTRANSFERASE BETA-1,3-GLUCURONYLTRANSFERASE"/>
    <property type="match status" value="1"/>
</dbReference>
<name>A0AAW0USD4_SCYPA</name>
<dbReference type="GO" id="GO:0015018">
    <property type="term" value="F:galactosylgalactosylxylosylprotein 3-beta-glucuronosyltransferase activity"/>
    <property type="evidence" value="ECO:0007669"/>
    <property type="project" value="UniProtKB-UniRule"/>
</dbReference>
<comment type="subcellular location">
    <subcellularLocation>
        <location evidence="2 19">Golgi apparatus membrane</location>
        <topology evidence="2 19">Single-pass type II membrane protein</topology>
    </subcellularLocation>
</comment>
<organism evidence="20 21">
    <name type="scientific">Scylla paramamosain</name>
    <name type="common">Mud crab</name>
    <dbReference type="NCBI Taxonomy" id="85552"/>
    <lineage>
        <taxon>Eukaryota</taxon>
        <taxon>Metazoa</taxon>
        <taxon>Ecdysozoa</taxon>
        <taxon>Arthropoda</taxon>
        <taxon>Crustacea</taxon>
        <taxon>Multicrustacea</taxon>
        <taxon>Malacostraca</taxon>
        <taxon>Eumalacostraca</taxon>
        <taxon>Eucarida</taxon>
        <taxon>Decapoda</taxon>
        <taxon>Pleocyemata</taxon>
        <taxon>Brachyura</taxon>
        <taxon>Eubrachyura</taxon>
        <taxon>Portunoidea</taxon>
        <taxon>Portunidae</taxon>
        <taxon>Portuninae</taxon>
        <taxon>Scylla</taxon>
    </lineage>
</organism>
<reference evidence="20 21" key="1">
    <citation type="submission" date="2023-03" db="EMBL/GenBank/DDBJ databases">
        <title>High-quality genome of Scylla paramamosain provides insights in environmental adaptation.</title>
        <authorList>
            <person name="Zhang L."/>
        </authorList>
    </citation>
    <scope>NUCLEOTIDE SEQUENCE [LARGE SCALE GENOMIC DNA]</scope>
    <source>
        <strain evidence="20">LZ_2023a</strain>
        <tissue evidence="20">Muscle</tissue>
    </source>
</reference>
<dbReference type="InterPro" id="IPR005027">
    <property type="entry name" value="Glyco_trans_43"/>
</dbReference>
<dbReference type="EC" id="2.4.1.135" evidence="5 19"/>
<evidence type="ECO:0000256" key="5">
    <source>
        <dbReference type="ARBA" id="ARBA00012641"/>
    </source>
</evidence>
<evidence type="ECO:0000313" key="20">
    <source>
        <dbReference type="EMBL" id="KAK8403039.1"/>
    </source>
</evidence>
<feature type="binding site" evidence="18">
    <location>
        <position position="167"/>
    </location>
    <ligand>
        <name>Mn(2+)</name>
        <dbReference type="ChEBI" id="CHEBI:29035"/>
    </ligand>
</feature>
<evidence type="ECO:0000256" key="14">
    <source>
        <dbReference type="ARBA" id="ARBA00023211"/>
    </source>
</evidence>
<dbReference type="Gene3D" id="3.90.550.10">
    <property type="entry name" value="Spore Coat Polysaccharide Biosynthesis Protein SpsA, Chain A"/>
    <property type="match status" value="1"/>
</dbReference>
<comment type="cofactor">
    <cofactor evidence="1 18 19">
        <name>Mn(2+)</name>
        <dbReference type="ChEBI" id="CHEBI:29035"/>
    </cofactor>
</comment>
<dbReference type="Proteomes" id="UP001487740">
    <property type="component" value="Unassembled WGS sequence"/>
</dbReference>
<dbReference type="Pfam" id="PF03360">
    <property type="entry name" value="Glyco_transf_43"/>
    <property type="match status" value="1"/>
</dbReference>
<keyword evidence="11 19" id="KW-0333">Golgi apparatus</keyword>
<dbReference type="CDD" id="cd00218">
    <property type="entry name" value="GlcAT-I"/>
    <property type="match status" value="1"/>
</dbReference>
<feature type="active site" description="Proton donor/acceptor" evidence="16">
    <location>
        <position position="250"/>
    </location>
</feature>
<feature type="binding site" evidence="17">
    <location>
        <position position="101"/>
    </location>
    <ligand>
        <name>UDP-alpha-D-glucuronate</name>
        <dbReference type="ChEBI" id="CHEBI:58052"/>
    </ligand>
</feature>
<dbReference type="PANTHER" id="PTHR10896:SF51">
    <property type="entry name" value="GALACTOSYLGALACTOSYLXYLOSYLPROTEIN 3-BETA-GLUCURONOSYLTRANSFERASE S"/>
    <property type="match status" value="1"/>
</dbReference>
<evidence type="ECO:0000256" key="6">
    <source>
        <dbReference type="ARBA" id="ARBA00022679"/>
    </source>
</evidence>
<keyword evidence="14 18" id="KW-0464">Manganese</keyword>
<keyword evidence="7 19" id="KW-0812">Transmembrane</keyword>
<evidence type="ECO:0000256" key="4">
    <source>
        <dbReference type="ARBA" id="ARBA00007706"/>
    </source>
</evidence>
<accession>A0AAW0USD4</accession>
<feature type="binding site" evidence="17">
    <location>
        <begin position="165"/>
        <end position="167"/>
    </location>
    <ligand>
        <name>UDP-alpha-D-glucuronate</name>
        <dbReference type="ChEBI" id="CHEBI:58052"/>
    </ligand>
</feature>
<evidence type="ECO:0000256" key="11">
    <source>
        <dbReference type="ARBA" id="ARBA00023034"/>
    </source>
</evidence>
<dbReference type="SUPFAM" id="SSF53448">
    <property type="entry name" value="Nucleotide-diphospho-sugar transferases"/>
    <property type="match status" value="1"/>
</dbReference>
<keyword evidence="10 19" id="KW-1133">Transmembrane helix</keyword>
<evidence type="ECO:0000256" key="17">
    <source>
        <dbReference type="PIRSR" id="PIRSR605027-2"/>
    </source>
</evidence>
<dbReference type="InterPro" id="IPR029044">
    <property type="entry name" value="Nucleotide-diphossugar_trans"/>
</dbReference>
<evidence type="ECO:0000256" key="16">
    <source>
        <dbReference type="PIRSR" id="PIRSR605027-1"/>
    </source>
</evidence>
<feature type="transmembrane region" description="Helical" evidence="19">
    <location>
        <begin position="7"/>
        <end position="29"/>
    </location>
</feature>
<proteinExistence type="inferred from homology"/>
<evidence type="ECO:0000256" key="15">
    <source>
        <dbReference type="ARBA" id="ARBA00047979"/>
    </source>
</evidence>
<keyword evidence="6 19" id="KW-0808">Transferase</keyword>
<dbReference type="GO" id="GO:0050650">
    <property type="term" value="P:chondroitin sulfate proteoglycan biosynthetic process"/>
    <property type="evidence" value="ECO:0007669"/>
    <property type="project" value="TreeGrafter"/>
</dbReference>
<evidence type="ECO:0000256" key="2">
    <source>
        <dbReference type="ARBA" id="ARBA00004323"/>
    </source>
</evidence>
<evidence type="ECO:0000256" key="7">
    <source>
        <dbReference type="ARBA" id="ARBA00022692"/>
    </source>
</evidence>
<feature type="binding site" evidence="17">
    <location>
        <begin position="70"/>
        <end position="72"/>
    </location>
    <ligand>
        <name>UDP-alpha-D-glucuronate</name>
        <dbReference type="ChEBI" id="CHEBI:58052"/>
    </ligand>
</feature>
<evidence type="ECO:0000256" key="8">
    <source>
        <dbReference type="ARBA" id="ARBA00022723"/>
    </source>
</evidence>
<keyword evidence="13" id="KW-0325">Glycoprotein</keyword>
<feature type="binding site" evidence="17">
    <location>
        <position position="144"/>
    </location>
    <ligand>
        <name>UDP-alpha-D-glucuronate</name>
        <dbReference type="ChEBI" id="CHEBI:58052"/>
    </ligand>
</feature>
<evidence type="ECO:0000256" key="9">
    <source>
        <dbReference type="ARBA" id="ARBA00022968"/>
    </source>
</evidence>
<feature type="binding site" evidence="17">
    <location>
        <begin position="278"/>
        <end position="280"/>
    </location>
    <ligand>
        <name>UDP-alpha-D-glucuronate</name>
        <dbReference type="ChEBI" id="CHEBI:58052"/>
    </ligand>
</feature>
<protein>
    <recommendedName>
        <fullName evidence="5 19">Galactosylgalactosylxylosylprotein 3-beta-glucuronosyltransferase</fullName>
        <ecNumber evidence="5 19">2.4.1.135</ecNumber>
    </recommendedName>
</protein>
<dbReference type="FunFam" id="3.90.550.10:FF:000044">
    <property type="entry name" value="Galactosylgalactosylxylosylprotein 3-beta-glucuronosyltransferase"/>
    <property type="match status" value="1"/>
</dbReference>
<keyword evidence="8 18" id="KW-0479">Metal-binding</keyword>
<sequence>MSRQKRVIMAVIIFGSFIYIVLTQAVHILGGAPGEPVHPEIRKFCSSASRKNVNIEYEDSNLPVIYVVTPTYRRPEMVAELTRLGQTLTMVKRIHWIVAEDSHTCSPPITSLLDRLGLSYTHLASPMPEVYRREKYVPRGVSNRRAALQWVQENGEDTGVLYFLDDDNAIDIRLFNEMRLTQTVSMWPVGLIGEYTVSSPVVKGNQVVGFYDGWPAGRKFQVDMAGFAVNIGYLKKQKKVTMPYIAGHEEDGFLKSLNLNLKDIEVKADGCTNILVWHTRTAKNPSRTLRLAHHQATNIKPLTDNMRKMGRLTMSAEQRTNLKFLVQLGKTPSEALGMLQKVYGMRQCHAHVFLSGARGSKRAGRTWKMTPGVEDPQRAGMRPMLSVSSRWCVTIVG</sequence>
<keyword evidence="12 19" id="KW-0472">Membrane</keyword>
<feature type="binding site" evidence="17">
    <location>
        <position position="139"/>
    </location>
    <ligand>
        <name>UDP-alpha-D-glucuronate</name>
        <dbReference type="ChEBI" id="CHEBI:58052"/>
    </ligand>
</feature>
<evidence type="ECO:0000256" key="1">
    <source>
        <dbReference type="ARBA" id="ARBA00001936"/>
    </source>
</evidence>
<evidence type="ECO:0000256" key="12">
    <source>
        <dbReference type="ARBA" id="ARBA00023136"/>
    </source>
</evidence>
<dbReference type="GO" id="GO:0046872">
    <property type="term" value="F:metal ion binding"/>
    <property type="evidence" value="ECO:0007669"/>
    <property type="project" value="UniProtKB-KW"/>
</dbReference>
<keyword evidence="21" id="KW-1185">Reference proteome</keyword>
<comment type="similarity">
    <text evidence="4 19">Belongs to the glycosyltransferase 43 family.</text>
</comment>
<evidence type="ECO:0000256" key="13">
    <source>
        <dbReference type="ARBA" id="ARBA00023180"/>
    </source>
</evidence>
<comment type="catalytic activity">
    <reaction evidence="15 19">
        <text>3-O-(beta-D-galactosyl-(1-&gt;3)-beta-D-galactosyl-(1-&gt;4)-beta-D-xylosyl)-L-seryl-[protein] + UDP-alpha-D-glucuronate = 3-O-(beta-D-GlcA-(1-&gt;3)-beta-D-Gal-(1-&gt;3)-beta-D-Gal-(1-&gt;4)-beta-D-Xyl)-L-seryl-[protein] + UDP + H(+)</text>
        <dbReference type="Rhea" id="RHEA:24168"/>
        <dbReference type="Rhea" id="RHEA-COMP:12571"/>
        <dbReference type="Rhea" id="RHEA-COMP:12573"/>
        <dbReference type="ChEBI" id="CHEBI:15378"/>
        <dbReference type="ChEBI" id="CHEBI:58052"/>
        <dbReference type="ChEBI" id="CHEBI:58223"/>
        <dbReference type="ChEBI" id="CHEBI:132090"/>
        <dbReference type="ChEBI" id="CHEBI:132093"/>
        <dbReference type="EC" id="2.4.1.135"/>
    </reaction>
</comment>
<evidence type="ECO:0000256" key="10">
    <source>
        <dbReference type="ARBA" id="ARBA00022989"/>
    </source>
</evidence>
<dbReference type="GO" id="GO:0000139">
    <property type="term" value="C:Golgi membrane"/>
    <property type="evidence" value="ECO:0007669"/>
    <property type="project" value="UniProtKB-SubCell"/>
</dbReference>
<comment type="caution">
    <text evidence="20">The sequence shown here is derived from an EMBL/GenBank/DDBJ whole genome shotgun (WGS) entry which is preliminary data.</text>
</comment>
<dbReference type="AlphaFoldDB" id="A0AAW0USD4"/>
<evidence type="ECO:0000313" key="21">
    <source>
        <dbReference type="Proteomes" id="UP001487740"/>
    </source>
</evidence>
<gene>
    <name evidence="20" type="ORF">O3P69_000929</name>
</gene>
<dbReference type="EMBL" id="JARAKH010000007">
    <property type="protein sequence ID" value="KAK8403039.1"/>
    <property type="molecule type" value="Genomic_DNA"/>
</dbReference>